<dbReference type="EMBL" id="HG994590">
    <property type="protein sequence ID" value="CAF2812305.1"/>
    <property type="molecule type" value="Genomic_DNA"/>
</dbReference>
<dbReference type="Proteomes" id="UP000675881">
    <property type="component" value="Chromosome 11"/>
</dbReference>
<evidence type="ECO:0000313" key="2">
    <source>
        <dbReference type="EMBL" id="CAF2812305.1"/>
    </source>
</evidence>
<reference evidence="2" key="1">
    <citation type="submission" date="2021-02" db="EMBL/GenBank/DDBJ databases">
        <authorList>
            <person name="Bekaert M."/>
        </authorList>
    </citation>
    <scope>NUCLEOTIDE SEQUENCE</scope>
    <source>
        <strain evidence="2">IoA-00</strain>
    </source>
</reference>
<name>A0A7R8CG48_LEPSM</name>
<evidence type="ECO:0000313" key="3">
    <source>
        <dbReference type="Proteomes" id="UP000675881"/>
    </source>
</evidence>
<protein>
    <submittedName>
        <fullName evidence="2">(salmon louse) hypothetical protein</fullName>
    </submittedName>
</protein>
<feature type="compositionally biased region" description="Acidic residues" evidence="1">
    <location>
        <begin position="82"/>
        <end position="97"/>
    </location>
</feature>
<proteinExistence type="predicted"/>
<sequence>MKKDDWRKECLDRIQDSESILKNLPHNEEEEEEVLILSVKEQQRILRALNTCKNIIRSSKVPSNEEPWKVESGDELHLSLSESDEGEEDDEEEEGMEDVLQSKIKVKHDEPTLHDLIERLLDNSKGSDSCFSVSAEEYGLAHLEVMQEGFF</sequence>
<gene>
    <name evidence="2" type="ORF">LSAA_2867</name>
</gene>
<dbReference type="AlphaFoldDB" id="A0A7R8CG48"/>
<feature type="compositionally biased region" description="Basic and acidic residues" evidence="1">
    <location>
        <begin position="66"/>
        <end position="77"/>
    </location>
</feature>
<feature type="region of interest" description="Disordered" evidence="1">
    <location>
        <begin position="60"/>
        <end position="98"/>
    </location>
</feature>
<evidence type="ECO:0000256" key="1">
    <source>
        <dbReference type="SAM" id="MobiDB-lite"/>
    </source>
</evidence>
<accession>A0A7R8CG48</accession>
<dbReference type="OrthoDB" id="6077919at2759"/>
<keyword evidence="3" id="KW-1185">Reference proteome</keyword>
<organism evidence="2 3">
    <name type="scientific">Lepeophtheirus salmonis</name>
    <name type="common">Salmon louse</name>
    <name type="synonym">Caligus salmonis</name>
    <dbReference type="NCBI Taxonomy" id="72036"/>
    <lineage>
        <taxon>Eukaryota</taxon>
        <taxon>Metazoa</taxon>
        <taxon>Ecdysozoa</taxon>
        <taxon>Arthropoda</taxon>
        <taxon>Crustacea</taxon>
        <taxon>Multicrustacea</taxon>
        <taxon>Hexanauplia</taxon>
        <taxon>Copepoda</taxon>
        <taxon>Siphonostomatoida</taxon>
        <taxon>Caligidae</taxon>
        <taxon>Lepeophtheirus</taxon>
    </lineage>
</organism>